<evidence type="ECO:0000256" key="1">
    <source>
        <dbReference type="SAM" id="Phobius"/>
    </source>
</evidence>
<gene>
    <name evidence="2" type="ORF">NCTC12120_05538</name>
</gene>
<keyword evidence="1" id="KW-0812">Transmembrane</keyword>
<proteinExistence type="predicted"/>
<reference evidence="2 3" key="1">
    <citation type="submission" date="2018-06" db="EMBL/GenBank/DDBJ databases">
        <authorList>
            <consortium name="Pathogen Informatics"/>
            <person name="Doyle S."/>
        </authorList>
    </citation>
    <scope>NUCLEOTIDE SEQUENCE [LARGE SCALE GENOMIC DNA]</scope>
    <source>
        <strain evidence="2 3">NCTC12120</strain>
    </source>
</reference>
<dbReference type="AlphaFoldDB" id="A0A2X3JBC4"/>
<name>A0A2X3JBC4_9ENTR</name>
<keyword evidence="1" id="KW-1133">Transmembrane helix</keyword>
<protein>
    <submittedName>
        <fullName evidence="2">Uncharacterized protein</fullName>
    </submittedName>
</protein>
<keyword evidence="1" id="KW-0472">Membrane</keyword>
<feature type="transmembrane region" description="Helical" evidence="1">
    <location>
        <begin position="20"/>
        <end position="41"/>
    </location>
</feature>
<organism evidence="2 3">
    <name type="scientific">Cedecea neteri</name>
    <dbReference type="NCBI Taxonomy" id="158822"/>
    <lineage>
        <taxon>Bacteria</taxon>
        <taxon>Pseudomonadati</taxon>
        <taxon>Pseudomonadota</taxon>
        <taxon>Gammaproteobacteria</taxon>
        <taxon>Enterobacterales</taxon>
        <taxon>Enterobacteriaceae</taxon>
        <taxon>Cedecea</taxon>
    </lineage>
</organism>
<dbReference type="Proteomes" id="UP000251197">
    <property type="component" value="Unassembled WGS sequence"/>
</dbReference>
<sequence>MKKQPGLELHPEPSLSPAKAVYVLTGCVGVIGANSMVLGLLPGGGIVYRAGVPT</sequence>
<evidence type="ECO:0000313" key="3">
    <source>
        <dbReference type="Proteomes" id="UP000251197"/>
    </source>
</evidence>
<dbReference type="EMBL" id="UAVU01000009">
    <property type="protein sequence ID" value="SQC92344.1"/>
    <property type="molecule type" value="Genomic_DNA"/>
</dbReference>
<accession>A0A2X3JBC4</accession>
<evidence type="ECO:0000313" key="2">
    <source>
        <dbReference type="EMBL" id="SQC92344.1"/>
    </source>
</evidence>